<organism evidence="2 3">
    <name type="scientific">Novosphingobium silvae</name>
    <dbReference type="NCBI Taxonomy" id="2692619"/>
    <lineage>
        <taxon>Bacteria</taxon>
        <taxon>Pseudomonadati</taxon>
        <taxon>Pseudomonadota</taxon>
        <taxon>Alphaproteobacteria</taxon>
        <taxon>Sphingomonadales</taxon>
        <taxon>Sphingomonadaceae</taxon>
        <taxon>Novosphingobium</taxon>
    </lineage>
</organism>
<dbReference type="GO" id="GO:0004497">
    <property type="term" value="F:monooxygenase activity"/>
    <property type="evidence" value="ECO:0007669"/>
    <property type="project" value="UniProtKB-KW"/>
</dbReference>
<dbReference type="RefSeq" id="WP_160984264.1">
    <property type="nucleotide sequence ID" value="NZ_WVTD01000001.1"/>
</dbReference>
<keyword evidence="2" id="KW-0503">Monooxygenase</keyword>
<comment type="caution">
    <text evidence="2">The sequence shown here is derived from an EMBL/GenBank/DDBJ whole genome shotgun (WGS) entry which is preliminary data.</text>
</comment>
<dbReference type="InterPro" id="IPR007138">
    <property type="entry name" value="ABM_dom"/>
</dbReference>
<protein>
    <submittedName>
        <fullName evidence="2">Antibiotic biosynthesis monooxygenase</fullName>
    </submittedName>
</protein>
<dbReference type="EMBL" id="WVTD01000001">
    <property type="protein sequence ID" value="MYL96551.1"/>
    <property type="molecule type" value="Genomic_DNA"/>
</dbReference>
<dbReference type="PROSITE" id="PS51725">
    <property type="entry name" value="ABM"/>
    <property type="match status" value="1"/>
</dbReference>
<evidence type="ECO:0000313" key="2">
    <source>
        <dbReference type="EMBL" id="MYL96551.1"/>
    </source>
</evidence>
<dbReference type="InterPro" id="IPR011008">
    <property type="entry name" value="Dimeric_a/b-barrel"/>
</dbReference>
<reference evidence="2 3" key="1">
    <citation type="submission" date="2019-12" db="EMBL/GenBank/DDBJ databases">
        <authorList>
            <person name="Feng G."/>
            <person name="Zhu H."/>
        </authorList>
    </citation>
    <scope>NUCLEOTIDE SEQUENCE [LARGE SCALE GENOMIC DNA]</scope>
    <source>
        <strain evidence="2 3">FGD1</strain>
    </source>
</reference>
<feature type="domain" description="ABM" evidence="1">
    <location>
        <begin position="2"/>
        <end position="91"/>
    </location>
</feature>
<dbReference type="SUPFAM" id="SSF54909">
    <property type="entry name" value="Dimeric alpha+beta barrel"/>
    <property type="match status" value="1"/>
</dbReference>
<name>A0A7X4GDF1_9SPHN</name>
<evidence type="ECO:0000313" key="3">
    <source>
        <dbReference type="Proteomes" id="UP000465810"/>
    </source>
</evidence>
<keyword evidence="3" id="KW-1185">Reference proteome</keyword>
<accession>A0A7X4GDF1</accession>
<evidence type="ECO:0000259" key="1">
    <source>
        <dbReference type="PROSITE" id="PS51725"/>
    </source>
</evidence>
<dbReference type="Proteomes" id="UP000465810">
    <property type="component" value="Unassembled WGS sequence"/>
</dbReference>
<proteinExistence type="predicted"/>
<gene>
    <name evidence="2" type="ORF">GR702_02020</name>
</gene>
<sequence>MLLEIAEIEVRSGAGDEFAAAIRRHGMADLAACDGVVSACFGRGVENPEKFTFNVVWTSMEAHEDARGLEAFARFRAAFGDLTLRGTLSHYEMDDALPGPAGEGRRQ</sequence>
<dbReference type="Pfam" id="PF03992">
    <property type="entry name" value="ABM"/>
    <property type="match status" value="1"/>
</dbReference>
<dbReference type="AlphaFoldDB" id="A0A7X4GDF1"/>
<dbReference type="Gene3D" id="3.30.70.100">
    <property type="match status" value="1"/>
</dbReference>
<keyword evidence="2" id="KW-0560">Oxidoreductase</keyword>